<protein>
    <submittedName>
        <fullName evidence="2">Recombinase family protein</fullName>
    </submittedName>
</protein>
<dbReference type="GO" id="GO:0003677">
    <property type="term" value="F:DNA binding"/>
    <property type="evidence" value="ECO:0007669"/>
    <property type="project" value="InterPro"/>
</dbReference>
<reference evidence="2" key="1">
    <citation type="submission" date="2022-02" db="EMBL/GenBank/DDBJ databases">
        <title>Vibrio sp. nov, a new bacterium isolated from seawater.</title>
        <authorList>
            <person name="Yuan Y."/>
        </authorList>
    </citation>
    <scope>NUCLEOTIDE SEQUENCE</scope>
    <source>
        <strain evidence="2">ZSDZ65</strain>
    </source>
</reference>
<dbReference type="PANTHER" id="PTHR30461">
    <property type="entry name" value="DNA-INVERTASE FROM LAMBDOID PROPHAGE"/>
    <property type="match status" value="1"/>
</dbReference>
<dbReference type="RefSeq" id="WP_265674424.1">
    <property type="nucleotide sequence ID" value="NZ_JAKRRY010000008.1"/>
</dbReference>
<evidence type="ECO:0000259" key="1">
    <source>
        <dbReference type="PROSITE" id="PS51736"/>
    </source>
</evidence>
<dbReference type="InterPro" id="IPR036162">
    <property type="entry name" value="Resolvase-like_N_sf"/>
</dbReference>
<sequence>MTVRIYLRASTSEADALRAREYILEQALLNNLSLLNSVEYIENYSGRKVARPELTRLLSESSSGDIILVEQIDRLTRLTSSNWKTLRSEIEQKGLKVVACDVATSFKVLEHTQDEMQQRVLESVNSMLIEILAATASKDYEDRRRRQREGIEKAKNHGKFKGRQANPETAIKCEKVHRMVNAGVEKLPEALKTYNLGRATYYRWKSSQTQTTASALLHVDQ</sequence>
<dbReference type="Pfam" id="PF00239">
    <property type="entry name" value="Resolvase"/>
    <property type="match status" value="1"/>
</dbReference>
<dbReference type="InterPro" id="IPR050639">
    <property type="entry name" value="SSR_resolvase"/>
</dbReference>
<dbReference type="InterPro" id="IPR006119">
    <property type="entry name" value="Resolv_N"/>
</dbReference>
<dbReference type="AlphaFoldDB" id="A0A9X3HVX3"/>
<dbReference type="SMART" id="SM00857">
    <property type="entry name" value="Resolvase"/>
    <property type="match status" value="1"/>
</dbReference>
<dbReference type="EMBL" id="JAKRRY010000008">
    <property type="protein sequence ID" value="MCW8346025.1"/>
    <property type="molecule type" value="Genomic_DNA"/>
</dbReference>
<proteinExistence type="predicted"/>
<accession>A0A9X3HVX3</accession>
<name>A0A9X3HVX3_9VIBR</name>
<organism evidence="2 3">
    <name type="scientific">Vibrio qingdaonensis</name>
    <dbReference type="NCBI Taxonomy" id="2829491"/>
    <lineage>
        <taxon>Bacteria</taxon>
        <taxon>Pseudomonadati</taxon>
        <taxon>Pseudomonadota</taxon>
        <taxon>Gammaproteobacteria</taxon>
        <taxon>Vibrionales</taxon>
        <taxon>Vibrionaceae</taxon>
        <taxon>Vibrio</taxon>
    </lineage>
</organism>
<dbReference type="PANTHER" id="PTHR30461:SF25">
    <property type="entry name" value="RESOLVASE-RELATED"/>
    <property type="match status" value="1"/>
</dbReference>
<dbReference type="Proteomes" id="UP001155587">
    <property type="component" value="Unassembled WGS sequence"/>
</dbReference>
<evidence type="ECO:0000313" key="3">
    <source>
        <dbReference type="Proteomes" id="UP001155587"/>
    </source>
</evidence>
<dbReference type="PROSITE" id="PS51736">
    <property type="entry name" value="RECOMBINASES_3"/>
    <property type="match status" value="1"/>
</dbReference>
<feature type="domain" description="Resolvase/invertase-type recombinase catalytic" evidence="1">
    <location>
        <begin position="2"/>
        <end position="158"/>
    </location>
</feature>
<evidence type="ECO:0000313" key="2">
    <source>
        <dbReference type="EMBL" id="MCW8346025.1"/>
    </source>
</evidence>
<dbReference type="GO" id="GO:0000150">
    <property type="term" value="F:DNA strand exchange activity"/>
    <property type="evidence" value="ECO:0007669"/>
    <property type="project" value="InterPro"/>
</dbReference>
<gene>
    <name evidence="2" type="ORF">MD535_08390</name>
</gene>
<dbReference type="SUPFAM" id="SSF53041">
    <property type="entry name" value="Resolvase-like"/>
    <property type="match status" value="1"/>
</dbReference>
<dbReference type="Gene3D" id="3.40.50.1390">
    <property type="entry name" value="Resolvase, N-terminal catalytic domain"/>
    <property type="match status" value="1"/>
</dbReference>
<comment type="caution">
    <text evidence="2">The sequence shown here is derived from an EMBL/GenBank/DDBJ whole genome shotgun (WGS) entry which is preliminary data.</text>
</comment>
<keyword evidence="3" id="KW-1185">Reference proteome</keyword>